<dbReference type="STRING" id="1548.CSCA_4096"/>
<dbReference type="EMBL" id="CP009933">
    <property type="protein sequence ID" value="AKA71221.1"/>
    <property type="molecule type" value="Genomic_DNA"/>
</dbReference>
<gene>
    <name evidence="1" type="ORF">CSCA_4096</name>
</gene>
<sequence length="76" mass="8915">MLDIKNIINKFLGKEEVEEDLIKSIDRGFNDIKKDINDFHTEMKEDLNNVLNQLNGLIEYIEKSQAETEKLFKDGE</sequence>
<organism evidence="1 2">
    <name type="scientific">Clostridium scatologenes</name>
    <dbReference type="NCBI Taxonomy" id="1548"/>
    <lineage>
        <taxon>Bacteria</taxon>
        <taxon>Bacillati</taxon>
        <taxon>Bacillota</taxon>
        <taxon>Clostridia</taxon>
        <taxon>Eubacteriales</taxon>
        <taxon>Clostridiaceae</taxon>
        <taxon>Clostridium</taxon>
    </lineage>
</organism>
<protein>
    <submittedName>
        <fullName evidence="1">Uncharacterized protein</fullName>
    </submittedName>
</protein>
<evidence type="ECO:0000313" key="2">
    <source>
        <dbReference type="Proteomes" id="UP000033115"/>
    </source>
</evidence>
<dbReference type="RefSeq" id="WP_029162329.1">
    <property type="nucleotide sequence ID" value="NZ_CP009933.1"/>
</dbReference>
<dbReference type="Proteomes" id="UP000033115">
    <property type="component" value="Chromosome"/>
</dbReference>
<keyword evidence="2" id="KW-1185">Reference proteome</keyword>
<evidence type="ECO:0000313" key="1">
    <source>
        <dbReference type="EMBL" id="AKA71221.1"/>
    </source>
</evidence>
<dbReference type="HOGENOM" id="CLU_2648178_0_0_9"/>
<dbReference type="KEGG" id="csq:CSCA_4096"/>
<proteinExistence type="predicted"/>
<name>A0A0E3GS03_CLOSL</name>
<dbReference type="AlphaFoldDB" id="A0A0E3GS03"/>
<accession>A0A0E3GS03</accession>
<reference evidence="1 2" key="1">
    <citation type="journal article" date="2015" name="J. Biotechnol.">
        <title>Complete genome sequence of a malodorant-producing acetogen, Clostridium scatologenes ATCC 25775(T).</title>
        <authorList>
            <person name="Zhu Z."/>
            <person name="Guo T."/>
            <person name="Zheng H."/>
            <person name="Song T."/>
            <person name="Ouyang P."/>
            <person name="Xie J."/>
        </authorList>
    </citation>
    <scope>NUCLEOTIDE SEQUENCE [LARGE SCALE GENOMIC DNA]</scope>
    <source>
        <strain evidence="1 2">ATCC 25775</strain>
    </source>
</reference>